<dbReference type="InterPro" id="IPR027417">
    <property type="entry name" value="P-loop_NTPase"/>
</dbReference>
<keyword evidence="3" id="KW-0347">Helicase</keyword>
<dbReference type="PANTHER" id="PTHR45766:SF6">
    <property type="entry name" value="SWI_SNF-RELATED MATRIX-ASSOCIATED ACTIN-DEPENDENT REGULATOR OF CHROMATIN SUBFAMILY A-LIKE PROTEIN 1"/>
    <property type="match status" value="1"/>
</dbReference>
<feature type="domain" description="Helicase C-terminal" evidence="6">
    <location>
        <begin position="468"/>
        <end position="622"/>
    </location>
</feature>
<accession>A0A0D8HI68</accession>
<dbReference type="AlphaFoldDB" id="A0A0D8HI68"/>
<dbReference type="SMART" id="SM00487">
    <property type="entry name" value="DEXDc"/>
    <property type="match status" value="1"/>
</dbReference>
<dbReference type="PATRIC" id="fig|1280514.3.peg.1987"/>
<dbReference type="Pfam" id="PF00176">
    <property type="entry name" value="SNF2-rel_dom"/>
    <property type="match status" value="1"/>
</dbReference>
<dbReference type="CDD" id="cd18793">
    <property type="entry name" value="SF2_C_SNF"/>
    <property type="match status" value="1"/>
</dbReference>
<proteinExistence type="predicted"/>
<dbReference type="Gene3D" id="3.40.50.10810">
    <property type="entry name" value="Tandem AAA-ATPase domain"/>
    <property type="match status" value="1"/>
</dbReference>
<dbReference type="RefSeq" id="WP_052605251.1">
    <property type="nucleotide sequence ID" value="NZ_JXYS01000034.1"/>
</dbReference>
<dbReference type="PROSITE" id="PS51194">
    <property type="entry name" value="HELICASE_CTER"/>
    <property type="match status" value="1"/>
</dbReference>
<dbReference type="InterPro" id="IPR038718">
    <property type="entry name" value="SNF2-like_sf"/>
</dbReference>
<comment type="caution">
    <text evidence="7">The sequence shown here is derived from an EMBL/GenBank/DDBJ whole genome shotgun (WGS) entry which is preliminary data.</text>
</comment>
<feature type="domain" description="Helicase ATP-binding" evidence="5">
    <location>
        <begin position="106"/>
        <end position="282"/>
    </location>
</feature>
<reference evidence="7 8" key="1">
    <citation type="submission" date="2015-01" db="EMBL/GenBank/DDBJ databases">
        <title>Draft genome of the acidophilic iron oxidizer Acidithrix ferrooxidans strain Py-F3.</title>
        <authorList>
            <person name="Poehlein A."/>
            <person name="Eisen S."/>
            <person name="Schloemann M."/>
            <person name="Johnson B.D."/>
            <person name="Daniel R."/>
            <person name="Muehling M."/>
        </authorList>
    </citation>
    <scope>NUCLEOTIDE SEQUENCE [LARGE SCALE GENOMIC DNA]</scope>
    <source>
        <strain evidence="7 8">Py-F3</strain>
    </source>
</reference>
<keyword evidence="8" id="KW-1185">Reference proteome</keyword>
<dbReference type="PANTHER" id="PTHR45766">
    <property type="entry name" value="DNA ANNEALING HELICASE AND ENDONUCLEASE ZRANB3 FAMILY MEMBER"/>
    <property type="match status" value="1"/>
</dbReference>
<dbReference type="STRING" id="1280514.AXFE_15180"/>
<evidence type="ECO:0000256" key="3">
    <source>
        <dbReference type="ARBA" id="ARBA00022806"/>
    </source>
</evidence>
<evidence type="ECO:0000259" key="5">
    <source>
        <dbReference type="PROSITE" id="PS51192"/>
    </source>
</evidence>
<keyword evidence="4" id="KW-0067">ATP-binding</keyword>
<dbReference type="PROSITE" id="PS51192">
    <property type="entry name" value="HELICASE_ATP_BIND_1"/>
    <property type="match status" value="1"/>
</dbReference>
<evidence type="ECO:0000259" key="6">
    <source>
        <dbReference type="PROSITE" id="PS51194"/>
    </source>
</evidence>
<keyword evidence="1" id="KW-0547">Nucleotide-binding</keyword>
<dbReference type="Proteomes" id="UP000032360">
    <property type="component" value="Unassembled WGS sequence"/>
</dbReference>
<dbReference type="GO" id="GO:0016787">
    <property type="term" value="F:hydrolase activity"/>
    <property type="evidence" value="ECO:0007669"/>
    <property type="project" value="UniProtKB-KW"/>
</dbReference>
<protein>
    <submittedName>
        <fullName evidence="7">RNA polymerase-associated protein RapA</fullName>
        <ecNumber evidence="7">3.6.4.-</ecNumber>
    </submittedName>
</protein>
<evidence type="ECO:0000256" key="1">
    <source>
        <dbReference type="ARBA" id="ARBA00022741"/>
    </source>
</evidence>
<dbReference type="CDD" id="cd18011">
    <property type="entry name" value="DEXDc_RapA"/>
    <property type="match status" value="1"/>
</dbReference>
<dbReference type="InterPro" id="IPR000330">
    <property type="entry name" value="SNF2_N"/>
</dbReference>
<dbReference type="InterPro" id="IPR014001">
    <property type="entry name" value="Helicase_ATP-bd"/>
</dbReference>
<dbReference type="GO" id="GO:0005524">
    <property type="term" value="F:ATP binding"/>
    <property type="evidence" value="ECO:0007669"/>
    <property type="project" value="UniProtKB-KW"/>
</dbReference>
<dbReference type="Pfam" id="PF00271">
    <property type="entry name" value="Helicase_C"/>
    <property type="match status" value="1"/>
</dbReference>
<dbReference type="InterPro" id="IPR049730">
    <property type="entry name" value="SNF2/RAD54-like_C"/>
</dbReference>
<dbReference type="InterPro" id="IPR001650">
    <property type="entry name" value="Helicase_C-like"/>
</dbReference>
<evidence type="ECO:0000313" key="7">
    <source>
        <dbReference type="EMBL" id="KJF17618.1"/>
    </source>
</evidence>
<dbReference type="SUPFAM" id="SSF52540">
    <property type="entry name" value="P-loop containing nucleoside triphosphate hydrolases"/>
    <property type="match status" value="1"/>
</dbReference>
<keyword evidence="2 7" id="KW-0378">Hydrolase</keyword>
<sequence length="939" mass="103540">MTFSIGSLVKARGRDWVVLPESDDTLLILRPLGGSDREIAGVLTSLETVAPSSFSLPTIGDLGDLASARMLTNALKLGFRSSAGPFRSFGRLGFDPRPYQFVPLMMALKLDPVRILIADDVGIGKTAEALMIAAELLAQGEINRLAVLCPPHLATQWQQEMASKFGLEAEVVLASTAATLERGCRTGETLFDHYPITVVSTEFIKAERRRAEFLRTAPELIIVDEAHGASADLRSRSSRHQRHELVKALASDESRHLILVTATPHSGNEGAFRSLLALLDQDFANLPEELSGDANRRIRERVARHLVQRRRADLKSYLGETYFPERLSREVAYQLSDEYKDLFDRTISYAASRTSENEGDERLKRVTWWSVLALLRAMASSPAAAAATLRKRAETAGAKDVEEVERIGRQRVLDLGDDDDLSEIDEGLGADDRVVDEGESETLESSEKRLLRDLERRALACQGDKDAKSQQLVKEVKGLLAEGYSPIVYCRFIATADYVADYLKEKLKNTEVIAVSGRVPSALRQDLVETLIEHPKRVLVATDCLSEGINLQEGFDAVIHYDLSWNPTRHEQREGRVDRFGQRSKEVRVITCYGSDNRIDGLVMDVLLRKHQSIRNSLGISIPIPGDPNAVVETLIRGVLSSGERLGQGTQLTLEGLGPSERELASAWEISAERERKLRSIFAQDTLGPDVVSIELESVKEAIGSIADMKAFVEDVIGSVGGSTLGNDPVRISLQNAPIAIRELSDSKSDSKKDFYLSFDTGVNRPNERKASRVDSFISGLASWVVDSALDNSGPAARAGVRRTSAVEEVTTVLVTRLRFELISPKSQMLAEDLLITGYRGFGDGITWLDNASAAQLLDAQVTGNVLQFQAEEFIGDALSDYHNWIGELENQAEQRGEFLKESHRRVREASRSRGEVEVKLMKPLDIIGVYLLLPGGAK</sequence>
<dbReference type="Gene3D" id="3.40.50.300">
    <property type="entry name" value="P-loop containing nucleotide triphosphate hydrolases"/>
    <property type="match status" value="1"/>
</dbReference>
<gene>
    <name evidence="7" type="primary">rapA3</name>
    <name evidence="7" type="ORF">AXFE_15180</name>
</gene>
<dbReference type="InterPro" id="IPR057342">
    <property type="entry name" value="DEXDc_RapA"/>
</dbReference>
<evidence type="ECO:0000256" key="2">
    <source>
        <dbReference type="ARBA" id="ARBA00022801"/>
    </source>
</evidence>
<dbReference type="OrthoDB" id="9814088at2"/>
<evidence type="ECO:0000313" key="8">
    <source>
        <dbReference type="Proteomes" id="UP000032360"/>
    </source>
</evidence>
<dbReference type="EC" id="3.6.4.-" evidence="7"/>
<dbReference type="GO" id="GO:0004386">
    <property type="term" value="F:helicase activity"/>
    <property type="evidence" value="ECO:0007669"/>
    <property type="project" value="UniProtKB-KW"/>
</dbReference>
<dbReference type="EMBL" id="JXYS01000034">
    <property type="protein sequence ID" value="KJF17618.1"/>
    <property type="molecule type" value="Genomic_DNA"/>
</dbReference>
<evidence type="ECO:0000256" key="4">
    <source>
        <dbReference type="ARBA" id="ARBA00022840"/>
    </source>
</evidence>
<organism evidence="7 8">
    <name type="scientific">Acidithrix ferrooxidans</name>
    <dbReference type="NCBI Taxonomy" id="1280514"/>
    <lineage>
        <taxon>Bacteria</taxon>
        <taxon>Bacillati</taxon>
        <taxon>Actinomycetota</taxon>
        <taxon>Acidimicrobiia</taxon>
        <taxon>Acidimicrobiales</taxon>
        <taxon>Acidimicrobiaceae</taxon>
        <taxon>Acidithrix</taxon>
    </lineage>
</organism>
<dbReference type="SMART" id="SM00490">
    <property type="entry name" value="HELICc"/>
    <property type="match status" value="1"/>
</dbReference>
<name>A0A0D8HI68_9ACTN</name>